<accession>A0A2N9JI70</accession>
<dbReference type="Proteomes" id="UP000238164">
    <property type="component" value="Chromosome 1"/>
</dbReference>
<dbReference type="KEGG" id="mgg:MPLG2_2446"/>
<dbReference type="AlphaFoldDB" id="A0A2N9JI70"/>
<proteinExistence type="predicted"/>
<dbReference type="EMBL" id="LT985188">
    <property type="protein sequence ID" value="SPD87476.1"/>
    <property type="molecule type" value="Genomic_DNA"/>
</dbReference>
<gene>
    <name evidence="1" type="ORF">MPLG2_2446</name>
</gene>
<reference evidence="1 2" key="1">
    <citation type="submission" date="2018-02" db="EMBL/GenBank/DDBJ databases">
        <authorList>
            <person name="Cohen D.B."/>
            <person name="Kent A.D."/>
        </authorList>
    </citation>
    <scope>NUCLEOTIDE SEQUENCE [LARGE SCALE GENOMIC DNA]</scope>
    <source>
        <strain evidence="1">1</strain>
    </source>
</reference>
<organism evidence="1 2">
    <name type="scientific">Micropruina glycogenica</name>
    <dbReference type="NCBI Taxonomy" id="75385"/>
    <lineage>
        <taxon>Bacteria</taxon>
        <taxon>Bacillati</taxon>
        <taxon>Actinomycetota</taxon>
        <taxon>Actinomycetes</taxon>
        <taxon>Propionibacteriales</taxon>
        <taxon>Nocardioidaceae</taxon>
        <taxon>Micropruina</taxon>
    </lineage>
</organism>
<keyword evidence="2" id="KW-1185">Reference proteome</keyword>
<evidence type="ECO:0000313" key="2">
    <source>
        <dbReference type="Proteomes" id="UP000238164"/>
    </source>
</evidence>
<evidence type="ECO:0000313" key="1">
    <source>
        <dbReference type="EMBL" id="SPD87476.1"/>
    </source>
</evidence>
<sequence>MPPELSGGIVFVGPTPVGRACRESRRELGRFPTRATQRPGASWGRFPTRATASLDQLSQSLRPSAPTIESACRPTAGTIPACVF</sequence>
<protein>
    <submittedName>
        <fullName evidence="1">Uncharacterized protein</fullName>
    </submittedName>
</protein>
<name>A0A2N9JI70_9ACTN</name>